<dbReference type="PANTHER" id="PTHR30011:SF16">
    <property type="entry name" value="C2H2 FINGER DOMAIN TRANSCRIPTION FACTOR (EUROFUNG)-RELATED"/>
    <property type="match status" value="1"/>
</dbReference>
<evidence type="ECO:0000256" key="2">
    <source>
        <dbReference type="ARBA" id="ARBA00022643"/>
    </source>
</evidence>
<evidence type="ECO:0000256" key="4">
    <source>
        <dbReference type="ARBA" id="ARBA00023033"/>
    </source>
</evidence>
<dbReference type="AlphaFoldDB" id="A0ABD5XKL2"/>
<gene>
    <name evidence="6" type="ORF">ACFQRB_00615</name>
</gene>
<accession>A0ABD5XKL2</accession>
<dbReference type="Gene3D" id="3.20.20.30">
    <property type="entry name" value="Luciferase-like domain"/>
    <property type="match status" value="1"/>
</dbReference>
<dbReference type="PANTHER" id="PTHR30011">
    <property type="entry name" value="ALKANESULFONATE MONOOXYGENASE-RELATED"/>
    <property type="match status" value="1"/>
</dbReference>
<evidence type="ECO:0000256" key="3">
    <source>
        <dbReference type="ARBA" id="ARBA00023002"/>
    </source>
</evidence>
<evidence type="ECO:0000313" key="6">
    <source>
        <dbReference type="EMBL" id="MFC7135518.1"/>
    </source>
</evidence>
<evidence type="ECO:0000256" key="1">
    <source>
        <dbReference type="ARBA" id="ARBA00022630"/>
    </source>
</evidence>
<protein>
    <recommendedName>
        <fullName evidence="8">Luciferase-like monooxygenase</fullName>
    </recommendedName>
</protein>
<evidence type="ECO:0008006" key="8">
    <source>
        <dbReference type="Google" id="ProtNLM"/>
    </source>
</evidence>
<reference evidence="6 7" key="1">
    <citation type="journal article" date="2019" name="Int. J. Syst. Evol. Microbiol.">
        <title>The Global Catalogue of Microorganisms (GCM) 10K type strain sequencing project: providing services to taxonomists for standard genome sequencing and annotation.</title>
        <authorList>
            <consortium name="The Broad Institute Genomics Platform"/>
            <consortium name="The Broad Institute Genome Sequencing Center for Infectious Disease"/>
            <person name="Wu L."/>
            <person name="Ma J."/>
        </authorList>
    </citation>
    <scope>NUCLEOTIDE SEQUENCE [LARGE SCALE GENOMIC DNA]</scope>
    <source>
        <strain evidence="6 7">DT92</strain>
    </source>
</reference>
<organism evidence="6 7">
    <name type="scientific">Halobaculum litoreum</name>
    <dbReference type="NCBI Taxonomy" id="3031998"/>
    <lineage>
        <taxon>Archaea</taxon>
        <taxon>Methanobacteriati</taxon>
        <taxon>Methanobacteriota</taxon>
        <taxon>Stenosarchaea group</taxon>
        <taxon>Halobacteria</taxon>
        <taxon>Halobacteriales</taxon>
        <taxon>Haloferacaceae</taxon>
        <taxon>Halobaculum</taxon>
    </lineage>
</organism>
<keyword evidence="4" id="KW-0503">Monooxygenase</keyword>
<evidence type="ECO:0000256" key="5">
    <source>
        <dbReference type="SAM" id="MobiDB-lite"/>
    </source>
</evidence>
<keyword evidence="1" id="KW-0285">Flavoprotein</keyword>
<keyword evidence="7" id="KW-1185">Reference proteome</keyword>
<name>A0ABD5XKL2_9EURY</name>
<dbReference type="InterPro" id="IPR051260">
    <property type="entry name" value="Diverse_substr_monoxygenases"/>
</dbReference>
<dbReference type="InterPro" id="IPR036661">
    <property type="entry name" value="Luciferase-like_sf"/>
</dbReference>
<evidence type="ECO:0000313" key="7">
    <source>
        <dbReference type="Proteomes" id="UP001596368"/>
    </source>
</evidence>
<keyword evidence="2" id="KW-0288">FMN</keyword>
<feature type="region of interest" description="Disordered" evidence="5">
    <location>
        <begin position="84"/>
        <end position="111"/>
    </location>
</feature>
<proteinExistence type="predicted"/>
<dbReference type="Proteomes" id="UP001596368">
    <property type="component" value="Unassembled WGS sequence"/>
</dbReference>
<dbReference type="GO" id="GO:0004497">
    <property type="term" value="F:monooxygenase activity"/>
    <property type="evidence" value="ECO:0007669"/>
    <property type="project" value="UniProtKB-KW"/>
</dbReference>
<comment type="caution">
    <text evidence="6">The sequence shown here is derived from an EMBL/GenBank/DDBJ whole genome shotgun (WGS) entry which is preliminary data.</text>
</comment>
<dbReference type="EMBL" id="JBHSZG010000001">
    <property type="protein sequence ID" value="MFC7135518.1"/>
    <property type="molecule type" value="Genomic_DNA"/>
</dbReference>
<dbReference type="SUPFAM" id="SSF51679">
    <property type="entry name" value="Bacterial luciferase-like"/>
    <property type="match status" value="1"/>
</dbReference>
<keyword evidence="3" id="KW-0560">Oxidoreductase</keyword>
<sequence>MNAFTTSDPDREWTVREVAQFSGLGTTSPVVVGTPAQVADELQRWHEDAGVDGFNVKEVLRTGSLDDAVDLLVPELRARGLLAERDPGRRSANGCSAGAAPVGVPSRAAVR</sequence>